<protein>
    <submittedName>
        <fullName evidence="1">Uncharacterized protein</fullName>
    </submittedName>
</protein>
<organism evidence="1 2">
    <name type="scientific">Trichinella nelsoni</name>
    <dbReference type="NCBI Taxonomy" id="6336"/>
    <lineage>
        <taxon>Eukaryota</taxon>
        <taxon>Metazoa</taxon>
        <taxon>Ecdysozoa</taxon>
        <taxon>Nematoda</taxon>
        <taxon>Enoplea</taxon>
        <taxon>Dorylaimia</taxon>
        <taxon>Trichinellida</taxon>
        <taxon>Trichinellidae</taxon>
        <taxon>Trichinella</taxon>
    </lineage>
</organism>
<comment type="caution">
    <text evidence="1">The sequence shown here is derived from an EMBL/GenBank/DDBJ whole genome shotgun (WGS) entry which is preliminary data.</text>
</comment>
<gene>
    <name evidence="1" type="ORF">T07_9271</name>
</gene>
<dbReference type="EMBL" id="JYDL01000060">
    <property type="protein sequence ID" value="KRX19302.1"/>
    <property type="molecule type" value="Genomic_DNA"/>
</dbReference>
<dbReference type="Proteomes" id="UP000054630">
    <property type="component" value="Unassembled WGS sequence"/>
</dbReference>
<sequence length="59" mass="6636">MKVPFTSENSNLPALPEQVFHRNECSSCRFLLRLERTDANSAYPGGVSGRMCIAIPYLF</sequence>
<keyword evidence="2" id="KW-1185">Reference proteome</keyword>
<accession>A0A0V0RXW5</accession>
<evidence type="ECO:0000313" key="2">
    <source>
        <dbReference type="Proteomes" id="UP000054630"/>
    </source>
</evidence>
<dbReference type="AlphaFoldDB" id="A0A0V0RXW5"/>
<evidence type="ECO:0000313" key="1">
    <source>
        <dbReference type="EMBL" id="KRX19302.1"/>
    </source>
</evidence>
<proteinExistence type="predicted"/>
<reference evidence="1 2" key="1">
    <citation type="submission" date="2015-01" db="EMBL/GenBank/DDBJ databases">
        <title>Evolution of Trichinella species and genotypes.</title>
        <authorList>
            <person name="Korhonen P.K."/>
            <person name="Edoardo P."/>
            <person name="Giuseppe L.R."/>
            <person name="Gasser R.B."/>
        </authorList>
    </citation>
    <scope>NUCLEOTIDE SEQUENCE [LARGE SCALE GENOMIC DNA]</scope>
    <source>
        <strain evidence="1">ISS37</strain>
    </source>
</reference>
<name>A0A0V0RXW5_9BILA</name>